<keyword evidence="3" id="KW-1185">Reference proteome</keyword>
<evidence type="ECO:0000313" key="3">
    <source>
        <dbReference type="Proteomes" id="UP001187531"/>
    </source>
</evidence>
<dbReference type="EMBL" id="JAVRJZ010000002">
    <property type="protein sequence ID" value="KAK2725471.1"/>
    <property type="molecule type" value="Genomic_DNA"/>
</dbReference>
<organism evidence="2 3">
    <name type="scientific">Artemia franciscana</name>
    <name type="common">Brine shrimp</name>
    <name type="synonym">Artemia sanfranciscana</name>
    <dbReference type="NCBI Taxonomy" id="6661"/>
    <lineage>
        <taxon>Eukaryota</taxon>
        <taxon>Metazoa</taxon>
        <taxon>Ecdysozoa</taxon>
        <taxon>Arthropoda</taxon>
        <taxon>Crustacea</taxon>
        <taxon>Branchiopoda</taxon>
        <taxon>Anostraca</taxon>
        <taxon>Artemiidae</taxon>
        <taxon>Artemia</taxon>
    </lineage>
</organism>
<reference evidence="2" key="1">
    <citation type="submission" date="2023-07" db="EMBL/GenBank/DDBJ databases">
        <title>Chromosome-level genome assembly of Artemia franciscana.</title>
        <authorList>
            <person name="Jo E."/>
        </authorList>
    </citation>
    <scope>NUCLEOTIDE SEQUENCE</scope>
    <source>
        <tissue evidence="2">Whole body</tissue>
    </source>
</reference>
<dbReference type="Proteomes" id="UP001187531">
    <property type="component" value="Unassembled WGS sequence"/>
</dbReference>
<proteinExistence type="predicted"/>
<evidence type="ECO:0000313" key="2">
    <source>
        <dbReference type="EMBL" id="KAK2725471.1"/>
    </source>
</evidence>
<feature type="compositionally biased region" description="Basic and acidic residues" evidence="1">
    <location>
        <begin position="78"/>
        <end position="95"/>
    </location>
</feature>
<dbReference type="AlphaFoldDB" id="A0AA88LIX7"/>
<feature type="region of interest" description="Disordered" evidence="1">
    <location>
        <begin position="76"/>
        <end position="95"/>
    </location>
</feature>
<gene>
    <name evidence="2" type="ORF">QYM36_000085</name>
</gene>
<accession>A0AA88LIX7</accession>
<protein>
    <submittedName>
        <fullName evidence="2">Uncharacterized protein</fullName>
    </submittedName>
</protein>
<comment type="caution">
    <text evidence="2">The sequence shown here is derived from an EMBL/GenBank/DDBJ whole genome shotgun (WGS) entry which is preliminary data.</text>
</comment>
<name>A0AA88LIX7_ARTSF</name>
<evidence type="ECO:0000256" key="1">
    <source>
        <dbReference type="SAM" id="MobiDB-lite"/>
    </source>
</evidence>
<sequence>MPFMLYRLKFAQKPLKTPGRVYDTRLYQLNLDPRKEEVHKSTEVSYKIVPQDTLAQTRFVGAQDVAPKLRNTQAFLVKETKSQARNQRLKDPPEN</sequence>